<sequence length="151" mass="16607">MDQFEFMNLQQPANESTAATSTTTNIIVTTQPQIVGQGRTIPPPRNWISGLCACFDDCTSCLLACFCPCLLQCMIAQDMGESCCNAFCYVCCNTASHFGLRVFMKGRENIQGSLSYDASITSGCLSLCCYTCALAQLAREMKFVKSTRMFF</sequence>
<dbReference type="VEuPathDB" id="VectorBase:BGLB035993"/>
<evidence type="ECO:0000256" key="1">
    <source>
        <dbReference type="ARBA" id="ARBA00009024"/>
    </source>
</evidence>
<dbReference type="NCBIfam" id="TIGR01571">
    <property type="entry name" value="A_thal_Cys_rich"/>
    <property type="match status" value="1"/>
</dbReference>
<dbReference type="KEGG" id="bgt:106071295"/>
<dbReference type="VEuPathDB" id="VectorBase:BGLAX_026846"/>
<accession>A0A2C9LX15</accession>
<dbReference type="PANTHER" id="PTHR15907">
    <property type="entry name" value="DUF614 FAMILY PROTEIN-RELATED"/>
    <property type="match status" value="1"/>
</dbReference>
<proteinExistence type="inferred from homology"/>
<evidence type="ECO:0000313" key="2">
    <source>
        <dbReference type="EnsemblMetazoa" id="BGLB035993-PA"/>
    </source>
</evidence>
<dbReference type="STRING" id="6526.A0A2C9LX15"/>
<dbReference type="InterPro" id="IPR006461">
    <property type="entry name" value="PLAC_motif_containing"/>
</dbReference>
<organism evidence="2 3">
    <name type="scientific">Biomphalaria glabrata</name>
    <name type="common">Bloodfluke planorb</name>
    <name type="synonym">Freshwater snail</name>
    <dbReference type="NCBI Taxonomy" id="6526"/>
    <lineage>
        <taxon>Eukaryota</taxon>
        <taxon>Metazoa</taxon>
        <taxon>Spiralia</taxon>
        <taxon>Lophotrochozoa</taxon>
        <taxon>Mollusca</taxon>
        <taxon>Gastropoda</taxon>
        <taxon>Heterobranchia</taxon>
        <taxon>Euthyneura</taxon>
        <taxon>Panpulmonata</taxon>
        <taxon>Hygrophila</taxon>
        <taxon>Lymnaeoidea</taxon>
        <taxon>Planorbidae</taxon>
        <taxon>Biomphalaria</taxon>
    </lineage>
</organism>
<protein>
    <submittedName>
        <fullName evidence="2">Uncharacterized protein</fullName>
    </submittedName>
</protein>
<comment type="similarity">
    <text evidence="1">Belongs to the cornifelin family.</text>
</comment>
<dbReference type="EnsemblMetazoa" id="BGLB035993-RA">
    <property type="protein sequence ID" value="BGLB035993-PA"/>
    <property type="gene ID" value="BGLB035993"/>
</dbReference>
<gene>
    <name evidence="2" type="primary">106071295</name>
</gene>
<dbReference type="Proteomes" id="UP000076420">
    <property type="component" value="Unassembled WGS sequence"/>
</dbReference>
<evidence type="ECO:0000313" key="3">
    <source>
        <dbReference type="Proteomes" id="UP000076420"/>
    </source>
</evidence>
<name>A0A2C9LX15_BIOGL</name>
<reference evidence="2" key="1">
    <citation type="submission" date="2020-05" db="UniProtKB">
        <authorList>
            <consortium name="EnsemblMetazoa"/>
        </authorList>
    </citation>
    <scope>IDENTIFICATION</scope>
    <source>
        <strain evidence="2">BB02</strain>
    </source>
</reference>
<dbReference type="Pfam" id="PF04749">
    <property type="entry name" value="PLAC8"/>
    <property type="match status" value="1"/>
</dbReference>
<dbReference type="AlphaFoldDB" id="A0A2C9LX15"/>